<evidence type="ECO:0000313" key="2">
    <source>
        <dbReference type="EMBL" id="JAE11143.1"/>
    </source>
</evidence>
<proteinExistence type="predicted"/>
<dbReference type="AlphaFoldDB" id="A0A0A9FS69"/>
<protein>
    <submittedName>
        <fullName evidence="2">Uncharacterized protein</fullName>
    </submittedName>
</protein>
<accession>A0A0A9FS69</accession>
<reference evidence="2" key="1">
    <citation type="submission" date="2014-09" db="EMBL/GenBank/DDBJ databases">
        <authorList>
            <person name="Magalhaes I.L.F."/>
            <person name="Oliveira U."/>
            <person name="Santos F.R."/>
            <person name="Vidigal T.H.D.A."/>
            <person name="Brescovit A.D."/>
            <person name="Santos A.J."/>
        </authorList>
    </citation>
    <scope>NUCLEOTIDE SEQUENCE</scope>
    <source>
        <tissue evidence="2">Shoot tissue taken approximately 20 cm above the soil surface</tissue>
    </source>
</reference>
<organism evidence="2">
    <name type="scientific">Arundo donax</name>
    <name type="common">Giant reed</name>
    <name type="synonym">Donax arundinaceus</name>
    <dbReference type="NCBI Taxonomy" id="35708"/>
    <lineage>
        <taxon>Eukaryota</taxon>
        <taxon>Viridiplantae</taxon>
        <taxon>Streptophyta</taxon>
        <taxon>Embryophyta</taxon>
        <taxon>Tracheophyta</taxon>
        <taxon>Spermatophyta</taxon>
        <taxon>Magnoliopsida</taxon>
        <taxon>Liliopsida</taxon>
        <taxon>Poales</taxon>
        <taxon>Poaceae</taxon>
        <taxon>PACMAD clade</taxon>
        <taxon>Arundinoideae</taxon>
        <taxon>Arundineae</taxon>
        <taxon>Arundo</taxon>
    </lineage>
</organism>
<dbReference type="EMBL" id="GBRH01186753">
    <property type="protein sequence ID" value="JAE11143.1"/>
    <property type="molecule type" value="Transcribed_RNA"/>
</dbReference>
<feature type="region of interest" description="Disordered" evidence="1">
    <location>
        <begin position="1"/>
        <end position="26"/>
    </location>
</feature>
<evidence type="ECO:0000256" key="1">
    <source>
        <dbReference type="SAM" id="MobiDB-lite"/>
    </source>
</evidence>
<sequence>MTISRRPQAPEPLEEAGGTRPYMPSLCTKSKNPSTKCYGDRFIPDRSAMDMDLAYYLLTQPKKDNENTIMVSPTKEAYRKLLAEKIQDSCLQEQTTKT</sequence>
<name>A0A0A9FS69_ARUDO</name>
<reference evidence="2" key="2">
    <citation type="journal article" date="2015" name="Data Brief">
        <title>Shoot transcriptome of the giant reed, Arundo donax.</title>
        <authorList>
            <person name="Barrero R.A."/>
            <person name="Guerrero F.D."/>
            <person name="Moolhuijzen P."/>
            <person name="Goolsby J.A."/>
            <person name="Tidwell J."/>
            <person name="Bellgard S.E."/>
            <person name="Bellgard M.I."/>
        </authorList>
    </citation>
    <scope>NUCLEOTIDE SEQUENCE</scope>
    <source>
        <tissue evidence="2">Shoot tissue taken approximately 20 cm above the soil surface</tissue>
    </source>
</reference>